<organism evidence="2 4">
    <name type="scientific">Popillia japonica</name>
    <name type="common">Japanese beetle</name>
    <dbReference type="NCBI Taxonomy" id="7064"/>
    <lineage>
        <taxon>Eukaryota</taxon>
        <taxon>Metazoa</taxon>
        <taxon>Ecdysozoa</taxon>
        <taxon>Arthropoda</taxon>
        <taxon>Hexapoda</taxon>
        <taxon>Insecta</taxon>
        <taxon>Pterygota</taxon>
        <taxon>Neoptera</taxon>
        <taxon>Endopterygota</taxon>
        <taxon>Coleoptera</taxon>
        <taxon>Polyphaga</taxon>
        <taxon>Scarabaeiformia</taxon>
        <taxon>Scarabaeidae</taxon>
        <taxon>Rutelinae</taxon>
        <taxon>Popillia</taxon>
    </lineage>
</organism>
<accession>A0AAW1LWL5</accession>
<dbReference type="EMBL" id="JASPKY010000074">
    <property type="protein sequence ID" value="KAK9739539.1"/>
    <property type="molecule type" value="Genomic_DNA"/>
</dbReference>
<dbReference type="EMBL" id="JASPKY010000074">
    <property type="protein sequence ID" value="KAK9739536.1"/>
    <property type="molecule type" value="Genomic_DNA"/>
</dbReference>
<dbReference type="AlphaFoldDB" id="A0AAW1LWL5"/>
<keyword evidence="4" id="KW-1185">Reference proteome</keyword>
<protein>
    <submittedName>
        <fullName evidence="2">Uncharacterized protein</fullName>
    </submittedName>
</protein>
<evidence type="ECO:0000313" key="2">
    <source>
        <dbReference type="EMBL" id="KAK9739536.1"/>
    </source>
</evidence>
<name>A0AAW1LWL5_POPJA</name>
<comment type="caution">
    <text evidence="2">The sequence shown here is derived from an EMBL/GenBank/DDBJ whole genome shotgun (WGS) entry which is preliminary data.</text>
</comment>
<evidence type="ECO:0000313" key="3">
    <source>
        <dbReference type="EMBL" id="KAK9739539.1"/>
    </source>
</evidence>
<reference evidence="2 4" key="2">
    <citation type="journal article" date="2024" name="BMC Genomics">
        <title>De novo assembly and annotation of Popillia japonica's genome with initial clues to its potential as an invasive pest.</title>
        <authorList>
            <person name="Cucini C."/>
            <person name="Boschi S."/>
            <person name="Funari R."/>
            <person name="Cardaioli E."/>
            <person name="Iannotti N."/>
            <person name="Marturano G."/>
            <person name="Paoli F."/>
            <person name="Bruttini M."/>
            <person name="Carapelli A."/>
            <person name="Frati F."/>
            <person name="Nardi F."/>
        </authorList>
    </citation>
    <scope>NUCLEOTIDE SEQUENCE [LARGE SCALE GENOMIC DNA]</scope>
    <source>
        <strain evidence="2">DMR45628</strain>
    </source>
</reference>
<dbReference type="Proteomes" id="UP001458880">
    <property type="component" value="Unassembled WGS sequence"/>
</dbReference>
<sequence>MSRDDYSYEVIKKRKAELEDAYSVFERSYKTATKQMKEEDKFNQIKDQDKELSQSQRGIKEEILQLIEEQKQYKENIEMLERRENADLKRDY</sequence>
<reference evidence="2" key="1">
    <citation type="submission" date="2023-05" db="EMBL/GenBank/DDBJ databases">
        <authorList>
            <person name="Nardi F."/>
            <person name="Carapelli A."/>
            <person name="Cucini C."/>
        </authorList>
    </citation>
    <scope>NUCLEOTIDE SEQUENCE</scope>
    <source>
        <strain evidence="2">DMR45628</strain>
        <tissue evidence="2">Testes</tissue>
    </source>
</reference>
<keyword evidence="1" id="KW-0175">Coiled coil</keyword>
<evidence type="ECO:0000256" key="1">
    <source>
        <dbReference type="SAM" id="Coils"/>
    </source>
</evidence>
<proteinExistence type="predicted"/>
<evidence type="ECO:0000313" key="4">
    <source>
        <dbReference type="Proteomes" id="UP001458880"/>
    </source>
</evidence>
<gene>
    <name evidence="2" type="ORF">QE152_g8961</name>
    <name evidence="3" type="ORF">QE152_g8962</name>
</gene>
<feature type="coiled-coil region" evidence="1">
    <location>
        <begin position="56"/>
        <end position="83"/>
    </location>
</feature>